<gene>
    <name evidence="1" type="ORF">LTR91_022077</name>
</gene>
<accession>A0AAN6H6A5</accession>
<dbReference type="AlphaFoldDB" id="A0AAN6H6A5"/>
<proteinExistence type="predicted"/>
<dbReference type="Proteomes" id="UP001175353">
    <property type="component" value="Unassembled WGS sequence"/>
</dbReference>
<dbReference type="PROSITE" id="PS51257">
    <property type="entry name" value="PROKAR_LIPOPROTEIN"/>
    <property type="match status" value="1"/>
</dbReference>
<evidence type="ECO:0000313" key="1">
    <source>
        <dbReference type="EMBL" id="KAK0957013.1"/>
    </source>
</evidence>
<organism evidence="1 2">
    <name type="scientific">Friedmanniomyces endolithicus</name>
    <dbReference type="NCBI Taxonomy" id="329885"/>
    <lineage>
        <taxon>Eukaryota</taxon>
        <taxon>Fungi</taxon>
        <taxon>Dikarya</taxon>
        <taxon>Ascomycota</taxon>
        <taxon>Pezizomycotina</taxon>
        <taxon>Dothideomycetes</taxon>
        <taxon>Dothideomycetidae</taxon>
        <taxon>Mycosphaerellales</taxon>
        <taxon>Teratosphaeriaceae</taxon>
        <taxon>Friedmanniomyces</taxon>
    </lineage>
</organism>
<name>A0AAN6H6A5_9PEZI</name>
<dbReference type="EMBL" id="JAUJLE010000417">
    <property type="protein sequence ID" value="KAK0957013.1"/>
    <property type="molecule type" value="Genomic_DNA"/>
</dbReference>
<comment type="caution">
    <text evidence="1">The sequence shown here is derived from an EMBL/GenBank/DDBJ whole genome shotgun (WGS) entry which is preliminary data.</text>
</comment>
<sequence length="405" mass="44823">MLDKTPFAAAQVFASTIACPAVRYIERYPRIPNVVAVALVVPRGSLRIFDPTDIDRFGTPGLHMAVHCSGIYENSFFSIHLCFGKLEVDEGQHVGVIEEDERGWQDVHVALVLNSSAAYYHFIPILRPSMRVYDTSITNRQNLHLLRALPGDPDKPTGALQEAYQQLECPKATTLALCRDQRLERLAFRANFTDEIESRDLQNQDLKVKVVQEEPCAMRVTFGSHSQVLAFPFPVDGACSKIEIARKRSWIEVTVPLSSPTRSHGHSMRLFPVNSAGGSLNCWGLGRVNLTKQPIMPLSTARRYLSGFLGMTLSEAEHKSRQNPSAATNSTRVLFELKESLAAIMLTFIGQGKGAKESSRRFNALRLAKDNNSELLIFANSLRHDGDSGSVCLDADVVPLTASDN</sequence>
<protein>
    <submittedName>
        <fullName evidence="1">Uncharacterized protein</fullName>
    </submittedName>
</protein>
<evidence type="ECO:0000313" key="2">
    <source>
        <dbReference type="Proteomes" id="UP001175353"/>
    </source>
</evidence>
<reference evidence="1" key="1">
    <citation type="submission" date="2023-06" db="EMBL/GenBank/DDBJ databases">
        <title>Black Yeasts Isolated from many extreme environments.</title>
        <authorList>
            <person name="Coleine C."/>
            <person name="Stajich J.E."/>
            <person name="Selbmann L."/>
        </authorList>
    </citation>
    <scope>NUCLEOTIDE SEQUENCE</scope>
    <source>
        <strain evidence="1">CCFEE 5200</strain>
    </source>
</reference>
<keyword evidence="2" id="KW-1185">Reference proteome</keyword>